<protein>
    <submittedName>
        <fullName evidence="4">Alkylation response protein AidB-like acyl-CoA dehydrogenase</fullName>
    </submittedName>
</protein>
<dbReference type="SUPFAM" id="SSF56645">
    <property type="entry name" value="Acyl-CoA dehydrogenase NM domain-like"/>
    <property type="match status" value="1"/>
</dbReference>
<organism evidence="4 5">
    <name type="scientific">Aquibacillus albus</name>
    <dbReference type="NCBI Taxonomy" id="1168171"/>
    <lineage>
        <taxon>Bacteria</taxon>
        <taxon>Bacillati</taxon>
        <taxon>Bacillota</taxon>
        <taxon>Bacilli</taxon>
        <taxon>Bacillales</taxon>
        <taxon>Bacillaceae</taxon>
        <taxon>Aquibacillus</taxon>
    </lineage>
</organism>
<dbReference type="InterPro" id="IPR013786">
    <property type="entry name" value="AcylCoA_DH/ox_N"/>
</dbReference>
<evidence type="ECO:0000313" key="4">
    <source>
        <dbReference type="EMBL" id="MBM7571162.1"/>
    </source>
</evidence>
<reference evidence="4 5" key="1">
    <citation type="submission" date="2021-01" db="EMBL/GenBank/DDBJ databases">
        <title>Genomic Encyclopedia of Type Strains, Phase IV (KMG-IV): sequencing the most valuable type-strain genomes for metagenomic binning, comparative biology and taxonomic classification.</title>
        <authorList>
            <person name="Goeker M."/>
        </authorList>
    </citation>
    <scope>NUCLEOTIDE SEQUENCE [LARGE SCALE GENOMIC DNA]</scope>
    <source>
        <strain evidence="4 5">DSM 23711</strain>
    </source>
</reference>
<name>A0ABS2MZ56_9BACI</name>
<dbReference type="PANTHER" id="PTHR43884:SF12">
    <property type="entry name" value="ISOVALERYL-COA DEHYDROGENASE, MITOCHONDRIAL-RELATED"/>
    <property type="match status" value="1"/>
</dbReference>
<dbReference type="InterPro" id="IPR036250">
    <property type="entry name" value="AcylCo_DH-like_C"/>
</dbReference>
<dbReference type="Gene3D" id="2.40.110.10">
    <property type="entry name" value="Butyryl-CoA Dehydrogenase, subunit A, domain 2"/>
    <property type="match status" value="1"/>
</dbReference>
<evidence type="ECO:0000256" key="1">
    <source>
        <dbReference type="ARBA" id="ARBA00023002"/>
    </source>
</evidence>
<dbReference type="InterPro" id="IPR013107">
    <property type="entry name" value="Acyl-CoA_DH_C"/>
</dbReference>
<sequence length="389" mass="43485">MNIATNTCYLEKASALAGIFSEDAVERDRIGGIPKKEKDAIRESGLLHLIVPQMYGGEGESWSTVFRLVREFAKTDPSIAYLYGNHFLQLVNPHLTCSSKQKAHFYKESVKNDWFWGGCFYPFNKELIGISEGNRVILNGKKTYSVGSQDADRVLISWLELSDEAGIGGAVIPIDREGVTVNDDWDGIGQKQTESGTVTFTNVIVEKNEILDRNYASISPFSTIGDVLNELLLANVITGTAEGSLTDAAVYTKSISHPYPLSEAESNDRDPFVLRKYGDLWIKLQGVISIVEKASRLIDVAWEKEHALSEEERGQCLLQTDAAHVAATTVGLDITNDIFEVMGEGSADKRYGLDRFWRNVRTYTLQNPLDHKRKNIGNWLLNDEYTYKV</sequence>
<dbReference type="PANTHER" id="PTHR43884">
    <property type="entry name" value="ACYL-COA DEHYDROGENASE"/>
    <property type="match status" value="1"/>
</dbReference>
<dbReference type="Pfam" id="PF02771">
    <property type="entry name" value="Acyl-CoA_dh_N"/>
    <property type="match status" value="1"/>
</dbReference>
<dbReference type="PIRSF" id="PIRSF016578">
    <property type="entry name" value="HsaA"/>
    <property type="match status" value="1"/>
</dbReference>
<feature type="domain" description="Acyl-CoA dehydrogenase/oxidase N-terminal" evidence="2">
    <location>
        <begin position="24"/>
        <end position="107"/>
    </location>
</feature>
<dbReference type="Gene3D" id="1.20.140.10">
    <property type="entry name" value="Butyryl-CoA Dehydrogenase, subunit A, domain 3"/>
    <property type="match status" value="1"/>
</dbReference>
<keyword evidence="1" id="KW-0560">Oxidoreductase</keyword>
<evidence type="ECO:0000313" key="5">
    <source>
        <dbReference type="Proteomes" id="UP001296943"/>
    </source>
</evidence>
<dbReference type="InterPro" id="IPR046373">
    <property type="entry name" value="Acyl-CoA_Oxase/DH_mid-dom_sf"/>
</dbReference>
<gene>
    <name evidence="4" type="ORF">JOC48_001645</name>
</gene>
<evidence type="ECO:0000259" key="2">
    <source>
        <dbReference type="Pfam" id="PF02771"/>
    </source>
</evidence>
<dbReference type="InterPro" id="IPR009100">
    <property type="entry name" value="AcylCoA_DH/oxidase_NM_dom_sf"/>
</dbReference>
<dbReference type="SUPFAM" id="SSF47203">
    <property type="entry name" value="Acyl-CoA dehydrogenase C-terminal domain-like"/>
    <property type="match status" value="1"/>
</dbReference>
<dbReference type="Gene3D" id="1.10.540.10">
    <property type="entry name" value="Acyl-CoA dehydrogenase/oxidase, N-terminal domain"/>
    <property type="match status" value="1"/>
</dbReference>
<feature type="domain" description="Acyl-CoA dehydrogenase C-terminal" evidence="3">
    <location>
        <begin position="232"/>
        <end position="364"/>
    </location>
</feature>
<dbReference type="EMBL" id="JAFBDR010000007">
    <property type="protein sequence ID" value="MBM7571162.1"/>
    <property type="molecule type" value="Genomic_DNA"/>
</dbReference>
<dbReference type="InterPro" id="IPR037069">
    <property type="entry name" value="AcylCoA_DH/ox_N_sf"/>
</dbReference>
<dbReference type="Proteomes" id="UP001296943">
    <property type="component" value="Unassembled WGS sequence"/>
</dbReference>
<dbReference type="Pfam" id="PF08028">
    <property type="entry name" value="Acyl-CoA_dh_2"/>
    <property type="match status" value="1"/>
</dbReference>
<accession>A0ABS2MZ56</accession>
<keyword evidence="5" id="KW-1185">Reference proteome</keyword>
<evidence type="ECO:0000259" key="3">
    <source>
        <dbReference type="Pfam" id="PF08028"/>
    </source>
</evidence>
<dbReference type="RefSeq" id="WP_204498600.1">
    <property type="nucleotide sequence ID" value="NZ_JAFBDR010000007.1"/>
</dbReference>
<proteinExistence type="predicted"/>
<comment type="caution">
    <text evidence="4">The sequence shown here is derived from an EMBL/GenBank/DDBJ whole genome shotgun (WGS) entry which is preliminary data.</text>
</comment>